<proteinExistence type="inferred from homology"/>
<dbReference type="Proteomes" id="UP000442619">
    <property type="component" value="Unassembled WGS sequence"/>
</dbReference>
<evidence type="ECO:0000256" key="2">
    <source>
        <dbReference type="ARBA" id="ARBA00022801"/>
    </source>
</evidence>
<dbReference type="GO" id="GO:0008422">
    <property type="term" value="F:beta-glucosidase activity"/>
    <property type="evidence" value="ECO:0007669"/>
    <property type="project" value="TreeGrafter"/>
</dbReference>
<dbReference type="PROSITE" id="PS00653">
    <property type="entry name" value="GLYCOSYL_HYDROL_F1_2"/>
    <property type="match status" value="1"/>
</dbReference>
<accession>A0A844FSL0</accession>
<gene>
    <name evidence="7" type="ORF">FYJ79_03365</name>
</gene>
<keyword evidence="2 6" id="KW-0378">Hydrolase</keyword>
<evidence type="ECO:0000256" key="1">
    <source>
        <dbReference type="ARBA" id="ARBA00010838"/>
    </source>
</evidence>
<dbReference type="InterPro" id="IPR033132">
    <property type="entry name" value="GH_1_N_CS"/>
</dbReference>
<sequence length="459" mass="53631">MKQFPKNFLWGASTSAFQVEGGYGEGGRGLANSDMRFIPEGQADFKIASDHFHHFKEDVALMKELGLKVYRFSFLWSRIMSDGHKVNEEGLHFYDQLIDELINQGIEPLPTLYHFEMPYHLIEEFGGWRDRRCVDAYVAYAKVCFERFGKKVKNWITINEQMCATTPDDMNGNLEKDDDKRHQVLYQMSYHMTLAEKITIGLFHKMIADGHIGHVVAMQSVYPATSDPLDVQAAMNAQDELMWSFLDLSIQGSYSHHFTSYLKKHGWYPEMLEEDQKYLREHPDFIGVNYYASLTVRAKRKDDDTSHMPPFFVSDQFYVVRNTKLKPTEWMHFGIDPEGLYMGMRAIYDRYHLPMIITENGMAYSDILEDGHIHDVYRIDYLEKHLAQVARLVDEGYPVLGYCPWSFVDLVSSHEGFGKRYGLVYVNRTNTDPKDCKRIKKDSFYWYQKVIKNNMLEGE</sequence>
<dbReference type="InterPro" id="IPR001360">
    <property type="entry name" value="Glyco_hydro_1"/>
</dbReference>
<keyword evidence="3 6" id="KW-0326">Glycosidase</keyword>
<keyword evidence="8" id="KW-1185">Reference proteome</keyword>
<reference evidence="7 8" key="1">
    <citation type="submission" date="2019-08" db="EMBL/GenBank/DDBJ databases">
        <title>In-depth cultivation of the pig gut microbiome towards novel bacterial diversity and tailored functional studies.</title>
        <authorList>
            <person name="Wylensek D."/>
            <person name="Hitch T.C.A."/>
            <person name="Clavel T."/>
        </authorList>
    </citation>
    <scope>NUCLEOTIDE SEQUENCE [LARGE SCALE GENOMIC DNA]</scope>
    <source>
        <strain evidence="7 8">CA-Schmier-601-WT-3</strain>
    </source>
</reference>
<dbReference type="PROSITE" id="PS00572">
    <property type="entry name" value="GLYCOSYL_HYDROL_F1_1"/>
    <property type="match status" value="1"/>
</dbReference>
<dbReference type="AlphaFoldDB" id="A0A844FSL0"/>
<feature type="active site" description="Nucleophile" evidence="4">
    <location>
        <position position="359"/>
    </location>
</feature>
<protein>
    <submittedName>
        <fullName evidence="7">Glycoside hydrolase family 1 protein</fullName>
    </submittedName>
</protein>
<dbReference type="RefSeq" id="WP_154514560.1">
    <property type="nucleotide sequence ID" value="NZ_VUNM01000004.1"/>
</dbReference>
<dbReference type="PANTHER" id="PTHR10353">
    <property type="entry name" value="GLYCOSYL HYDROLASE"/>
    <property type="match status" value="1"/>
</dbReference>
<dbReference type="Gene3D" id="3.20.20.80">
    <property type="entry name" value="Glycosidases"/>
    <property type="match status" value="1"/>
</dbReference>
<evidence type="ECO:0000313" key="8">
    <source>
        <dbReference type="Proteomes" id="UP000442619"/>
    </source>
</evidence>
<evidence type="ECO:0000313" key="7">
    <source>
        <dbReference type="EMBL" id="MST88625.1"/>
    </source>
</evidence>
<dbReference type="SUPFAM" id="SSF51445">
    <property type="entry name" value="(Trans)glycosidases"/>
    <property type="match status" value="1"/>
</dbReference>
<dbReference type="FunFam" id="3.20.20.80:FF:000004">
    <property type="entry name" value="Beta-glucosidase 6-phospho-beta-glucosidase"/>
    <property type="match status" value="1"/>
</dbReference>
<name>A0A844FSL0_9FIRM</name>
<evidence type="ECO:0000256" key="4">
    <source>
        <dbReference type="PROSITE-ProRule" id="PRU10055"/>
    </source>
</evidence>
<evidence type="ECO:0000256" key="6">
    <source>
        <dbReference type="RuleBase" id="RU004468"/>
    </source>
</evidence>
<dbReference type="Pfam" id="PF00232">
    <property type="entry name" value="Glyco_hydro_1"/>
    <property type="match status" value="1"/>
</dbReference>
<evidence type="ECO:0000256" key="5">
    <source>
        <dbReference type="RuleBase" id="RU003690"/>
    </source>
</evidence>
<dbReference type="PANTHER" id="PTHR10353:SF122">
    <property type="entry name" value="6-PHOSPHO-BETA-GLUCOSIDASE ASCB-RELATED"/>
    <property type="match status" value="1"/>
</dbReference>
<dbReference type="GO" id="GO:0005829">
    <property type="term" value="C:cytosol"/>
    <property type="evidence" value="ECO:0007669"/>
    <property type="project" value="TreeGrafter"/>
</dbReference>
<dbReference type="InterPro" id="IPR018120">
    <property type="entry name" value="Glyco_hydro_1_AS"/>
</dbReference>
<evidence type="ECO:0000256" key="3">
    <source>
        <dbReference type="ARBA" id="ARBA00023295"/>
    </source>
</evidence>
<comment type="similarity">
    <text evidence="1 5">Belongs to the glycosyl hydrolase 1 family.</text>
</comment>
<dbReference type="InterPro" id="IPR017853">
    <property type="entry name" value="GH"/>
</dbReference>
<dbReference type="PRINTS" id="PR00131">
    <property type="entry name" value="GLHYDRLASE1"/>
</dbReference>
<dbReference type="EMBL" id="VUNM01000004">
    <property type="protein sequence ID" value="MST88625.1"/>
    <property type="molecule type" value="Genomic_DNA"/>
</dbReference>
<comment type="caution">
    <text evidence="7">The sequence shown here is derived from an EMBL/GenBank/DDBJ whole genome shotgun (WGS) entry which is preliminary data.</text>
</comment>
<dbReference type="GO" id="GO:0016052">
    <property type="term" value="P:carbohydrate catabolic process"/>
    <property type="evidence" value="ECO:0007669"/>
    <property type="project" value="TreeGrafter"/>
</dbReference>
<organism evidence="7 8">
    <name type="scientific">Sharpea porci</name>
    <dbReference type="NCBI Taxonomy" id="2652286"/>
    <lineage>
        <taxon>Bacteria</taxon>
        <taxon>Bacillati</taxon>
        <taxon>Bacillota</taxon>
        <taxon>Erysipelotrichia</taxon>
        <taxon>Erysipelotrichales</taxon>
        <taxon>Coprobacillaceae</taxon>
        <taxon>Sharpea</taxon>
    </lineage>
</organism>